<feature type="transmembrane region" description="Helical" evidence="1">
    <location>
        <begin position="140"/>
        <end position="165"/>
    </location>
</feature>
<proteinExistence type="predicted"/>
<keyword evidence="1" id="KW-0812">Transmembrane</keyword>
<keyword evidence="1" id="KW-1133">Transmembrane helix</keyword>
<feature type="transmembrane region" description="Helical" evidence="1">
    <location>
        <begin position="77"/>
        <end position="95"/>
    </location>
</feature>
<evidence type="ECO:0000313" key="3">
    <source>
        <dbReference type="Proteomes" id="UP000325440"/>
    </source>
</evidence>
<evidence type="ECO:0000256" key="1">
    <source>
        <dbReference type="SAM" id="Phobius"/>
    </source>
</evidence>
<feature type="transmembrane region" description="Helical" evidence="1">
    <location>
        <begin position="210"/>
        <end position="233"/>
    </location>
</feature>
<feature type="transmembrane region" description="Helical" evidence="1">
    <location>
        <begin position="177"/>
        <end position="198"/>
    </location>
</feature>
<evidence type="ECO:0008006" key="4">
    <source>
        <dbReference type="Google" id="ProtNLM"/>
    </source>
</evidence>
<dbReference type="Proteomes" id="UP000325440">
    <property type="component" value="Unassembled WGS sequence"/>
</dbReference>
<dbReference type="EMBL" id="CABPRJ010000697">
    <property type="protein sequence ID" value="VVC31251.1"/>
    <property type="molecule type" value="Genomic_DNA"/>
</dbReference>
<name>A0A5E4MG42_9HEMI</name>
<protein>
    <recommendedName>
        <fullName evidence="4">Acyltransferase 3 domain-containing protein</fullName>
    </recommendedName>
</protein>
<feature type="transmembrane region" description="Helical" evidence="1">
    <location>
        <begin position="39"/>
        <end position="65"/>
    </location>
</feature>
<gene>
    <name evidence="2" type="ORF">CINCED_3A022135</name>
</gene>
<dbReference type="PANTHER" id="PTHR11161">
    <property type="entry name" value="O-ACYLTRANSFERASE"/>
    <property type="match status" value="1"/>
</dbReference>
<dbReference type="OrthoDB" id="207378at2759"/>
<dbReference type="PANTHER" id="PTHR11161:SF0">
    <property type="entry name" value="O-ACYLTRANSFERASE LIKE PROTEIN"/>
    <property type="match status" value="1"/>
</dbReference>
<dbReference type="InterPro" id="IPR052728">
    <property type="entry name" value="O2_lipid_transport_reg"/>
</dbReference>
<reference evidence="2 3" key="1">
    <citation type="submission" date="2019-08" db="EMBL/GenBank/DDBJ databases">
        <authorList>
            <person name="Alioto T."/>
            <person name="Alioto T."/>
            <person name="Gomez Garrido J."/>
        </authorList>
    </citation>
    <scope>NUCLEOTIDE SEQUENCE [LARGE SCALE GENOMIC DNA]</scope>
</reference>
<organism evidence="2 3">
    <name type="scientific">Cinara cedri</name>
    <dbReference type="NCBI Taxonomy" id="506608"/>
    <lineage>
        <taxon>Eukaryota</taxon>
        <taxon>Metazoa</taxon>
        <taxon>Ecdysozoa</taxon>
        <taxon>Arthropoda</taxon>
        <taxon>Hexapoda</taxon>
        <taxon>Insecta</taxon>
        <taxon>Pterygota</taxon>
        <taxon>Neoptera</taxon>
        <taxon>Paraneoptera</taxon>
        <taxon>Hemiptera</taxon>
        <taxon>Sternorrhyncha</taxon>
        <taxon>Aphidomorpha</taxon>
        <taxon>Aphidoidea</taxon>
        <taxon>Aphididae</taxon>
        <taxon>Lachninae</taxon>
        <taxon>Cinara</taxon>
    </lineage>
</organism>
<feature type="transmembrane region" description="Helical" evidence="1">
    <location>
        <begin position="107"/>
        <end position="128"/>
    </location>
</feature>
<sequence length="247" mass="28713">MCTTWSWYLANDMQYFIIGYIITACSVSYFYLAAAIWSFLVISSIIINFYLVYALNFSIINSFLIPLSIKDVLYKLPWTRIGPYLVGMAVAYFLLQTKRKIHLNKIILWIFWILTTFPIILIIWYSLVESSVLETACLWSLIRVITIAFSIGWIVWASVTGYGGFINTFLSHEIFVVVDRLTYCAYLINPIIIFLSYFDADKAIHNDMIFQLPTFLGVVILTFFGAFILYLMFEKPFRSLLELLTTK</sequence>
<accession>A0A5E4MG42</accession>
<dbReference type="AlphaFoldDB" id="A0A5E4MG42"/>
<feature type="transmembrane region" description="Helical" evidence="1">
    <location>
        <begin position="13"/>
        <end position="32"/>
    </location>
</feature>
<keyword evidence="3" id="KW-1185">Reference proteome</keyword>
<keyword evidence="1" id="KW-0472">Membrane</keyword>
<evidence type="ECO:0000313" key="2">
    <source>
        <dbReference type="EMBL" id="VVC31251.1"/>
    </source>
</evidence>